<reference evidence="7 8" key="1">
    <citation type="submission" date="2019-03" db="EMBL/GenBank/DDBJ databases">
        <title>Rhodosporidium diobovatum UCD-FST 08-225 genome sequencing, assembly, and annotation.</title>
        <authorList>
            <person name="Fakankun I.U."/>
            <person name="Fristensky B."/>
            <person name="Levin D.B."/>
        </authorList>
    </citation>
    <scope>NUCLEOTIDE SEQUENCE [LARGE SCALE GENOMIC DNA]</scope>
    <source>
        <strain evidence="7 8">UCD-FST 08-225</strain>
    </source>
</reference>
<dbReference type="SFLD" id="SFLDS00019">
    <property type="entry name" value="Glutathione_Transferase_(cytos"/>
    <property type="match status" value="1"/>
</dbReference>
<gene>
    <name evidence="7" type="ORF">DMC30DRAFT_132391</name>
</gene>
<keyword evidence="8" id="KW-1185">Reference proteome</keyword>
<dbReference type="Gene3D" id="1.20.1050.10">
    <property type="match status" value="1"/>
</dbReference>
<evidence type="ECO:0000256" key="1">
    <source>
        <dbReference type="ARBA" id="ARBA00022768"/>
    </source>
</evidence>
<dbReference type="STRING" id="5288.A0A5C5FM33"/>
<evidence type="ECO:0000256" key="2">
    <source>
        <dbReference type="ARBA" id="ARBA00022917"/>
    </source>
</evidence>
<dbReference type="PANTHER" id="PTHR43986">
    <property type="entry name" value="ELONGATION FACTOR 1-GAMMA"/>
    <property type="match status" value="1"/>
</dbReference>
<dbReference type="InterPro" id="IPR001662">
    <property type="entry name" value="EF1B_G_C"/>
</dbReference>
<keyword evidence="2 3" id="KW-0648">Protein biosynthesis</keyword>
<dbReference type="GO" id="GO:0003746">
    <property type="term" value="F:translation elongation factor activity"/>
    <property type="evidence" value="ECO:0007669"/>
    <property type="project" value="UniProtKB-UniRule"/>
</dbReference>
<dbReference type="InterPro" id="IPR036249">
    <property type="entry name" value="Thioredoxin-like_sf"/>
</dbReference>
<dbReference type="Gene3D" id="3.30.70.1010">
    <property type="entry name" value="Translation elongation factor EF1B, gamma chain, conserved domain"/>
    <property type="match status" value="2"/>
</dbReference>
<comment type="caution">
    <text evidence="7">The sequence shown here is derived from an EMBL/GenBank/DDBJ whole genome shotgun (WGS) entry which is preliminary data.</text>
</comment>
<evidence type="ECO:0000259" key="5">
    <source>
        <dbReference type="PROSITE" id="PS50404"/>
    </source>
</evidence>
<dbReference type="PROSITE" id="PS50405">
    <property type="entry name" value="GST_CTER"/>
    <property type="match status" value="1"/>
</dbReference>
<dbReference type="InterPro" id="IPR050802">
    <property type="entry name" value="EF-GSTs"/>
</dbReference>
<dbReference type="CDD" id="cd03044">
    <property type="entry name" value="GST_N_EF1Bgamma"/>
    <property type="match status" value="1"/>
</dbReference>
<feature type="domain" description="EF-1-gamma C-terminal" evidence="4">
    <location>
        <begin position="228"/>
        <end position="406"/>
    </location>
</feature>
<dbReference type="InterPro" id="IPR036433">
    <property type="entry name" value="EF1B_G_C_sf"/>
</dbReference>
<dbReference type="PROSITE" id="PS50404">
    <property type="entry name" value="GST_NTER"/>
    <property type="match status" value="1"/>
</dbReference>
<dbReference type="SUPFAM" id="SSF52833">
    <property type="entry name" value="Thioredoxin-like"/>
    <property type="match status" value="1"/>
</dbReference>
<dbReference type="GO" id="GO:0005737">
    <property type="term" value="C:cytoplasm"/>
    <property type="evidence" value="ECO:0007669"/>
    <property type="project" value="TreeGrafter"/>
</dbReference>
<keyword evidence="1 3" id="KW-0251">Elongation factor</keyword>
<dbReference type="Gene3D" id="3.40.30.10">
    <property type="entry name" value="Glutaredoxin"/>
    <property type="match status" value="1"/>
</dbReference>
<dbReference type="OrthoDB" id="249703at2759"/>
<dbReference type="CDD" id="cd03181">
    <property type="entry name" value="GST_C_EF1Bgamma_like"/>
    <property type="match status" value="1"/>
</dbReference>
<evidence type="ECO:0000313" key="7">
    <source>
        <dbReference type="EMBL" id="TNY17256.1"/>
    </source>
</evidence>
<dbReference type="Pfam" id="PF00647">
    <property type="entry name" value="EF1G"/>
    <property type="match status" value="1"/>
</dbReference>
<dbReference type="Proteomes" id="UP000311382">
    <property type="component" value="Unassembled WGS sequence"/>
</dbReference>
<evidence type="ECO:0000313" key="8">
    <source>
        <dbReference type="Proteomes" id="UP000311382"/>
    </source>
</evidence>
<dbReference type="SUPFAM" id="SSF89942">
    <property type="entry name" value="eEF1-gamma domain"/>
    <property type="match status" value="2"/>
</dbReference>
<evidence type="ECO:0000259" key="4">
    <source>
        <dbReference type="PROSITE" id="PS50040"/>
    </source>
</evidence>
<dbReference type="SUPFAM" id="SSF47616">
    <property type="entry name" value="GST C-terminal domain-like"/>
    <property type="match status" value="1"/>
</dbReference>
<feature type="domain" description="GST C-terminal" evidence="6">
    <location>
        <begin position="87"/>
        <end position="211"/>
    </location>
</feature>
<accession>A0A5C5FM33</accession>
<feature type="domain" description="GST N-terminal" evidence="5">
    <location>
        <begin position="2"/>
        <end position="83"/>
    </location>
</feature>
<dbReference type="PROSITE" id="PS50040">
    <property type="entry name" value="EF1G_C"/>
    <property type="match status" value="1"/>
</dbReference>
<sequence length="406" mass="45083">MSAVKVYGFEGNPRTRAALVAAKYEGVDVEWVKVNPFAEGGVGADYLAKFPLGLVPALEKGDYKLTEALAIASYLAQENKSGLLGASKEDAADVLRWASWANADLLPSLAAWFRPLTGAAPYQKPAVEAAKAKAVKHLEYLEKTLASRTFLVGERVTLGDVFVASVLFRGFENVLDAEWRKANPNTVRYWQTVIHQQPFFEVLGKVEPTPVETAVVYTPPKKEAKPKAKHPCEALGKPSSFPLDDFKREYSNKDTPDAMKWLDEHFNANDYSVWRCDFKYNDELTLPFMSANQCTGFHTRLEASRKYLFGSLNVYGVANASKIIGVYLIRGNGTPRSLTLKGGESGRTDPPTGPADYKGVFDVAPDYESYNFTPLDYKTDREFIEKVWSWEGEVEGLTVADGKVFK</sequence>
<dbReference type="InterPro" id="IPR036282">
    <property type="entry name" value="Glutathione-S-Trfase_C_sf"/>
</dbReference>
<dbReference type="AlphaFoldDB" id="A0A5C5FM33"/>
<dbReference type="PANTHER" id="PTHR43986:SF1">
    <property type="entry name" value="ELONGATION FACTOR 1-GAMMA"/>
    <property type="match status" value="1"/>
</dbReference>
<dbReference type="GO" id="GO:0005634">
    <property type="term" value="C:nucleus"/>
    <property type="evidence" value="ECO:0007669"/>
    <property type="project" value="TreeGrafter"/>
</dbReference>
<dbReference type="InterPro" id="IPR004046">
    <property type="entry name" value="GST_C"/>
</dbReference>
<dbReference type="EMBL" id="SOZI01000223">
    <property type="protein sequence ID" value="TNY17256.1"/>
    <property type="molecule type" value="Genomic_DNA"/>
</dbReference>
<evidence type="ECO:0000256" key="3">
    <source>
        <dbReference type="PROSITE-ProRule" id="PRU00519"/>
    </source>
</evidence>
<protein>
    <submittedName>
        <fullName evidence="7">Elongation factor 1-gamma 1</fullName>
    </submittedName>
</protein>
<proteinExistence type="predicted"/>
<dbReference type="InterPro" id="IPR004045">
    <property type="entry name" value="Glutathione_S-Trfase_N"/>
</dbReference>
<dbReference type="FunFam" id="1.20.1050.10:FF:000006">
    <property type="entry name" value="Elongation factor 1 gamma"/>
    <property type="match status" value="1"/>
</dbReference>
<organism evidence="7 8">
    <name type="scientific">Rhodotorula diobovata</name>
    <dbReference type="NCBI Taxonomy" id="5288"/>
    <lineage>
        <taxon>Eukaryota</taxon>
        <taxon>Fungi</taxon>
        <taxon>Dikarya</taxon>
        <taxon>Basidiomycota</taxon>
        <taxon>Pucciniomycotina</taxon>
        <taxon>Microbotryomycetes</taxon>
        <taxon>Sporidiobolales</taxon>
        <taxon>Sporidiobolaceae</taxon>
        <taxon>Rhodotorula</taxon>
    </lineage>
</organism>
<name>A0A5C5FM33_9BASI</name>
<dbReference type="Pfam" id="PF00043">
    <property type="entry name" value="GST_C"/>
    <property type="match status" value="1"/>
</dbReference>
<dbReference type="SMART" id="SM01183">
    <property type="entry name" value="EF1G"/>
    <property type="match status" value="1"/>
</dbReference>
<dbReference type="SFLD" id="SFLDG00358">
    <property type="entry name" value="Main_(cytGST)"/>
    <property type="match status" value="1"/>
</dbReference>
<dbReference type="InterPro" id="IPR040079">
    <property type="entry name" value="Glutathione_S-Trfase"/>
</dbReference>
<dbReference type="InterPro" id="IPR010987">
    <property type="entry name" value="Glutathione-S-Trfase_C-like"/>
</dbReference>
<dbReference type="Pfam" id="PF02798">
    <property type="entry name" value="GST_N"/>
    <property type="match status" value="1"/>
</dbReference>
<evidence type="ECO:0000259" key="6">
    <source>
        <dbReference type="PROSITE" id="PS50405"/>
    </source>
</evidence>